<dbReference type="GO" id="GO:0046872">
    <property type="term" value="F:metal ion binding"/>
    <property type="evidence" value="ECO:0007669"/>
    <property type="project" value="UniProtKB-KW"/>
</dbReference>
<dbReference type="AntiFam" id="ANF00010">
    <property type="entry name" value="tRNA translation"/>
</dbReference>
<evidence type="ECO:0000313" key="6">
    <source>
        <dbReference type="Ensembl" id="ENSFHEP00000026502.1"/>
    </source>
</evidence>
<dbReference type="InterPro" id="IPR001781">
    <property type="entry name" value="Znf_LIM"/>
</dbReference>
<sequence>MGRSQELSELQRGCVTRCHLCNKSCHEVLQARGKSYHPTCFRCAVCRQELRDGYSGVFRLYQSNKLYKIVKNRHVAPVFNHSNGQPFGATSARLAQSVEHETLNLRVVGSSPTLGVNIFHFYLFF</sequence>
<evidence type="ECO:0000313" key="7">
    <source>
        <dbReference type="Proteomes" id="UP000265000"/>
    </source>
</evidence>
<evidence type="ECO:0000256" key="4">
    <source>
        <dbReference type="PROSITE-ProRule" id="PRU00125"/>
    </source>
</evidence>
<accession>A0A3Q2QIW7</accession>
<keyword evidence="3 4" id="KW-0440">LIM domain</keyword>
<protein>
    <recommendedName>
        <fullName evidence="5">LIM zinc-binding domain-containing protein</fullName>
    </recommendedName>
</protein>
<keyword evidence="7" id="KW-1185">Reference proteome</keyword>
<name>A0A3Q2QIW7_FUNHE</name>
<organism evidence="6 7">
    <name type="scientific">Fundulus heteroclitus</name>
    <name type="common">Killifish</name>
    <name type="synonym">Mummichog</name>
    <dbReference type="NCBI Taxonomy" id="8078"/>
    <lineage>
        <taxon>Eukaryota</taxon>
        <taxon>Metazoa</taxon>
        <taxon>Chordata</taxon>
        <taxon>Craniata</taxon>
        <taxon>Vertebrata</taxon>
        <taxon>Euteleostomi</taxon>
        <taxon>Actinopterygii</taxon>
        <taxon>Neopterygii</taxon>
        <taxon>Teleostei</taxon>
        <taxon>Neoteleostei</taxon>
        <taxon>Acanthomorphata</taxon>
        <taxon>Ovalentaria</taxon>
        <taxon>Atherinomorphae</taxon>
        <taxon>Cyprinodontiformes</taxon>
        <taxon>Fundulidae</taxon>
        <taxon>Fundulus</taxon>
    </lineage>
</organism>
<evidence type="ECO:0000256" key="1">
    <source>
        <dbReference type="ARBA" id="ARBA00022723"/>
    </source>
</evidence>
<reference evidence="6" key="2">
    <citation type="submission" date="2025-09" db="UniProtKB">
        <authorList>
            <consortium name="Ensembl"/>
        </authorList>
    </citation>
    <scope>IDENTIFICATION</scope>
</reference>
<dbReference type="Gene3D" id="2.10.110.10">
    <property type="entry name" value="Cysteine Rich Protein"/>
    <property type="match status" value="1"/>
</dbReference>
<evidence type="ECO:0000259" key="5">
    <source>
        <dbReference type="PROSITE" id="PS50023"/>
    </source>
</evidence>
<reference evidence="6" key="1">
    <citation type="submission" date="2025-08" db="UniProtKB">
        <authorList>
            <consortium name="Ensembl"/>
        </authorList>
    </citation>
    <scope>IDENTIFICATION</scope>
</reference>
<feature type="domain" description="LIM zinc-binding" evidence="5">
    <location>
        <begin position="16"/>
        <end position="81"/>
    </location>
</feature>
<evidence type="ECO:0000256" key="3">
    <source>
        <dbReference type="ARBA" id="ARBA00023038"/>
    </source>
</evidence>
<proteinExistence type="predicted"/>
<dbReference type="PROSITE" id="PS50023">
    <property type="entry name" value="LIM_DOMAIN_2"/>
    <property type="match status" value="1"/>
</dbReference>
<keyword evidence="2 4" id="KW-0862">Zinc</keyword>
<keyword evidence="1 4" id="KW-0479">Metal-binding</keyword>
<dbReference type="SMART" id="SM00132">
    <property type="entry name" value="LIM"/>
    <property type="match status" value="1"/>
</dbReference>
<dbReference type="AlphaFoldDB" id="A0A3Q2QIW7"/>
<dbReference type="Ensembl" id="ENSFHET00000002536.1">
    <property type="protein sequence ID" value="ENSFHEP00000026502.1"/>
    <property type="gene ID" value="ENSFHEG00000009392.1"/>
</dbReference>
<dbReference type="Pfam" id="PF00412">
    <property type="entry name" value="LIM"/>
    <property type="match status" value="1"/>
</dbReference>
<evidence type="ECO:0000256" key="2">
    <source>
        <dbReference type="ARBA" id="ARBA00022833"/>
    </source>
</evidence>
<dbReference type="Proteomes" id="UP000265000">
    <property type="component" value="Unplaced"/>
</dbReference>